<comment type="function">
    <text evidence="1">Acts as a defensive agent. Recognizes blood group fucosylated oligosaccharides including A, B, H and Lewis B-type antigens. Does not recognize Lewis A antigen and has low affinity for monovalent haptens.</text>
</comment>
<keyword evidence="5" id="KW-0430">Lectin</keyword>
<dbReference type="CTD" id="20238194"/>
<keyword evidence="7" id="KW-1015">Disulfide bond</keyword>
<evidence type="ECO:0000256" key="1">
    <source>
        <dbReference type="ARBA" id="ARBA00002219"/>
    </source>
</evidence>
<dbReference type="PANTHER" id="PTHR45713">
    <property type="entry name" value="FTP DOMAIN-CONTAINING PROTEIN"/>
    <property type="match status" value="1"/>
</dbReference>
<dbReference type="Pfam" id="PF22633">
    <property type="entry name" value="F5_F8_type_C_2"/>
    <property type="match status" value="1"/>
</dbReference>
<comment type="subunit">
    <text evidence="3">Homotrimer.</text>
</comment>
<keyword evidence="6" id="KW-0106">Calcium</keyword>
<dbReference type="RefSeq" id="XP_009052847.1">
    <property type="nucleotide sequence ID" value="XM_009054599.1"/>
</dbReference>
<dbReference type="STRING" id="225164.V4AS06"/>
<comment type="similarity">
    <text evidence="2">Belongs to the fucolectin family.</text>
</comment>
<evidence type="ECO:0000256" key="2">
    <source>
        <dbReference type="ARBA" id="ARBA00010147"/>
    </source>
</evidence>
<feature type="chain" id="PRO_5004716259" description="Fucolectin tachylectin-4 pentraxin-1 domain-containing protein" evidence="8">
    <location>
        <begin position="22"/>
        <end position="253"/>
    </location>
</feature>
<evidence type="ECO:0000259" key="9">
    <source>
        <dbReference type="SMART" id="SM00607"/>
    </source>
</evidence>
<gene>
    <name evidence="10" type="ORF">LOTGIDRAFT_159907</name>
</gene>
<dbReference type="OMA" id="YSEYCYT"/>
<dbReference type="InterPro" id="IPR008979">
    <property type="entry name" value="Galactose-bd-like_sf"/>
</dbReference>
<evidence type="ECO:0000313" key="10">
    <source>
        <dbReference type="EMBL" id="ESO96491.1"/>
    </source>
</evidence>
<evidence type="ECO:0000256" key="5">
    <source>
        <dbReference type="ARBA" id="ARBA00022734"/>
    </source>
</evidence>
<organism evidence="10 11">
    <name type="scientific">Lottia gigantea</name>
    <name type="common">Giant owl limpet</name>
    <dbReference type="NCBI Taxonomy" id="225164"/>
    <lineage>
        <taxon>Eukaryota</taxon>
        <taxon>Metazoa</taxon>
        <taxon>Spiralia</taxon>
        <taxon>Lophotrochozoa</taxon>
        <taxon>Mollusca</taxon>
        <taxon>Gastropoda</taxon>
        <taxon>Patellogastropoda</taxon>
        <taxon>Lottioidea</taxon>
        <taxon>Lottiidae</taxon>
        <taxon>Lottia</taxon>
    </lineage>
</organism>
<dbReference type="PANTHER" id="PTHR45713:SF15">
    <property type="entry name" value="F5_8 TYPE C DOMAIN-CONTAINING PROTEIN"/>
    <property type="match status" value="1"/>
</dbReference>
<dbReference type="HOGENOM" id="CLU_096944_0_0_1"/>
<keyword evidence="8" id="KW-0732">Signal</keyword>
<proteinExistence type="inferred from homology"/>
<protein>
    <recommendedName>
        <fullName evidence="9">Fucolectin tachylectin-4 pentraxin-1 domain-containing protein</fullName>
    </recommendedName>
</protein>
<dbReference type="SMART" id="SM00607">
    <property type="entry name" value="FTP"/>
    <property type="match status" value="1"/>
</dbReference>
<dbReference type="OrthoDB" id="6102375at2759"/>
<dbReference type="GO" id="GO:0010185">
    <property type="term" value="P:regulation of cellular defense response"/>
    <property type="evidence" value="ECO:0007669"/>
    <property type="project" value="UniProtKB-ARBA"/>
</dbReference>
<dbReference type="EMBL" id="KB201459">
    <property type="protein sequence ID" value="ESO96491.1"/>
    <property type="molecule type" value="Genomic_DNA"/>
</dbReference>
<dbReference type="GO" id="GO:0001868">
    <property type="term" value="P:regulation of complement activation, lectin pathway"/>
    <property type="evidence" value="ECO:0007669"/>
    <property type="project" value="UniProtKB-ARBA"/>
</dbReference>
<evidence type="ECO:0000313" key="11">
    <source>
        <dbReference type="Proteomes" id="UP000030746"/>
    </source>
</evidence>
<dbReference type="Proteomes" id="UP000030746">
    <property type="component" value="Unassembled WGS sequence"/>
</dbReference>
<feature type="signal peptide" evidence="8">
    <location>
        <begin position="1"/>
        <end position="21"/>
    </location>
</feature>
<dbReference type="SUPFAM" id="SSF49785">
    <property type="entry name" value="Galactose-binding domain-like"/>
    <property type="match status" value="1"/>
</dbReference>
<dbReference type="InterPro" id="IPR051941">
    <property type="entry name" value="BG_Antigen-Binding_Lectin"/>
</dbReference>
<dbReference type="InterPro" id="IPR006585">
    <property type="entry name" value="FTP1"/>
</dbReference>
<dbReference type="AlphaFoldDB" id="V4AS06"/>
<name>V4AS06_LOTGI</name>
<accession>V4AS06</accession>
<dbReference type="GO" id="GO:0046872">
    <property type="term" value="F:metal ion binding"/>
    <property type="evidence" value="ECO:0007669"/>
    <property type="project" value="UniProtKB-KW"/>
</dbReference>
<dbReference type="GO" id="GO:0042806">
    <property type="term" value="F:fucose binding"/>
    <property type="evidence" value="ECO:0007669"/>
    <property type="project" value="UniProtKB-ARBA"/>
</dbReference>
<evidence type="ECO:0000256" key="7">
    <source>
        <dbReference type="ARBA" id="ARBA00023157"/>
    </source>
</evidence>
<keyword evidence="11" id="KW-1185">Reference proteome</keyword>
<feature type="domain" description="Fucolectin tachylectin-4 pentraxin-1" evidence="9">
    <location>
        <begin position="21"/>
        <end position="177"/>
    </location>
</feature>
<dbReference type="GeneID" id="20238194"/>
<evidence type="ECO:0000256" key="8">
    <source>
        <dbReference type="SAM" id="SignalP"/>
    </source>
</evidence>
<evidence type="ECO:0000256" key="6">
    <source>
        <dbReference type="ARBA" id="ARBA00022837"/>
    </source>
</evidence>
<reference evidence="10 11" key="1">
    <citation type="journal article" date="2013" name="Nature">
        <title>Insights into bilaterian evolution from three spiralian genomes.</title>
        <authorList>
            <person name="Simakov O."/>
            <person name="Marletaz F."/>
            <person name="Cho S.J."/>
            <person name="Edsinger-Gonzales E."/>
            <person name="Havlak P."/>
            <person name="Hellsten U."/>
            <person name="Kuo D.H."/>
            <person name="Larsson T."/>
            <person name="Lv J."/>
            <person name="Arendt D."/>
            <person name="Savage R."/>
            <person name="Osoegawa K."/>
            <person name="de Jong P."/>
            <person name="Grimwood J."/>
            <person name="Chapman J.A."/>
            <person name="Shapiro H."/>
            <person name="Aerts A."/>
            <person name="Otillar R.P."/>
            <person name="Terry A.Y."/>
            <person name="Boore J.L."/>
            <person name="Grigoriev I.V."/>
            <person name="Lindberg D.R."/>
            <person name="Seaver E.C."/>
            <person name="Weisblat D.A."/>
            <person name="Putnam N.H."/>
            <person name="Rokhsar D.S."/>
        </authorList>
    </citation>
    <scope>NUCLEOTIDE SEQUENCE [LARGE SCALE GENOMIC DNA]</scope>
</reference>
<dbReference type="KEGG" id="lgi:LOTGIDRAFT_159907"/>
<sequence length="253" mass="28227">MSMWKCLYLVCLLLDVNNCSLVNVALHKSATQISTYLTFVASRATDGIDGLLPSQTSCSHTKGFGADPAESSPWWEVDILQDYFIYAVSITHIDLPGLQLAHDFSIEIYKDGESISDTELCYYHVGKGTRGKTVLYNCKQIMKGRYVRIIINGQPGVKEMLILCEVRVFGTRIASINSSYSRLEDAKVSSTPDMTYNVQGYGQCAMKCYVLPLCHIFSVKLVSDYYQCNIFTQENTELAANSTGRPDIAVFLN</sequence>
<evidence type="ECO:0000256" key="4">
    <source>
        <dbReference type="ARBA" id="ARBA00022723"/>
    </source>
</evidence>
<dbReference type="Gene3D" id="2.60.120.260">
    <property type="entry name" value="Galactose-binding domain-like"/>
    <property type="match status" value="1"/>
</dbReference>
<evidence type="ECO:0000256" key="3">
    <source>
        <dbReference type="ARBA" id="ARBA00011233"/>
    </source>
</evidence>
<keyword evidence="4" id="KW-0479">Metal-binding</keyword>